<dbReference type="EMBL" id="AP019870">
    <property type="protein sequence ID" value="BBN10915.1"/>
    <property type="molecule type" value="Genomic_DNA"/>
</dbReference>
<accession>A0AAF6BFY1</accession>
<organism evidence="1 2">
    <name type="scientific">Marchantia polymorpha subsp. ruderalis</name>
    <dbReference type="NCBI Taxonomy" id="1480154"/>
    <lineage>
        <taxon>Eukaryota</taxon>
        <taxon>Viridiplantae</taxon>
        <taxon>Streptophyta</taxon>
        <taxon>Embryophyta</taxon>
        <taxon>Marchantiophyta</taxon>
        <taxon>Marchantiopsida</taxon>
        <taxon>Marchantiidae</taxon>
        <taxon>Marchantiales</taxon>
        <taxon>Marchantiaceae</taxon>
        <taxon>Marchantia</taxon>
    </lineage>
</organism>
<dbReference type="AlphaFoldDB" id="A0AAF6BFY1"/>
<dbReference type="Proteomes" id="UP001162541">
    <property type="component" value="Chromosome 5"/>
</dbReference>
<gene>
    <name evidence="1" type="ORF">Mp_5g07520</name>
</gene>
<protein>
    <submittedName>
        <fullName evidence="1">Uncharacterized protein</fullName>
    </submittedName>
</protein>
<sequence length="149" mass="17092">MAPQAPQSDVTRYEKLADHGRLLCQRTLRTKSVQKCSKRVSEKIRLDCTRGNDLGVGRSSARGEKVRCLLRLMEEQQQQLQRHLSSSSTFSEMQQIRARRLKSLFFLAQHLDNRSSAQFHGSLGCRSGSMYGPETFRLEDRLSRLSFSD</sequence>
<evidence type="ECO:0000313" key="1">
    <source>
        <dbReference type="EMBL" id="BBN10915.1"/>
    </source>
</evidence>
<name>A0AAF6BFY1_MARPO</name>
<reference evidence="2" key="1">
    <citation type="journal article" date="2020" name="Curr. Biol.">
        <title>Chromatin organization in early land plants reveals an ancestral association between H3K27me3, transposons, and constitutive heterochromatin.</title>
        <authorList>
            <person name="Montgomery S.A."/>
            <person name="Tanizawa Y."/>
            <person name="Galik B."/>
            <person name="Wang N."/>
            <person name="Ito T."/>
            <person name="Mochizuki T."/>
            <person name="Akimcheva S."/>
            <person name="Bowman J.L."/>
            <person name="Cognat V."/>
            <person name="Marechal-Drouard L."/>
            <person name="Ekker H."/>
            <person name="Hong S.F."/>
            <person name="Kohchi T."/>
            <person name="Lin S.S."/>
            <person name="Liu L.D."/>
            <person name="Nakamura Y."/>
            <person name="Valeeva L.R."/>
            <person name="Shakirov E.V."/>
            <person name="Shippen D.E."/>
            <person name="Wei W.L."/>
            <person name="Yagura M."/>
            <person name="Yamaoka S."/>
            <person name="Yamato K.T."/>
            <person name="Liu C."/>
            <person name="Berger F."/>
        </authorList>
    </citation>
    <scope>NUCLEOTIDE SEQUENCE [LARGE SCALE GENOMIC DNA]</scope>
    <source>
        <strain evidence="2">Tak-1</strain>
    </source>
</reference>
<evidence type="ECO:0000313" key="2">
    <source>
        <dbReference type="Proteomes" id="UP001162541"/>
    </source>
</evidence>
<proteinExistence type="predicted"/>